<sequence length="92" mass="10891">MVMAWLINSMEPEINQGYILYTTSKEIWDAANLMYLNMGYDSKLFELSEKARTIQQGDSLVMVYFNSLNILYQDIDLYQDIVWKDSEDHTTY</sequence>
<dbReference type="AlphaFoldDB" id="A0A438HP12"/>
<accession>A0A438HP12</accession>
<comment type="caution">
    <text evidence="1">The sequence shown here is derived from an EMBL/GenBank/DDBJ whole genome shotgun (WGS) entry which is preliminary data.</text>
</comment>
<name>A0A438HP12_VITVI</name>
<dbReference type="Proteomes" id="UP000288805">
    <property type="component" value="Unassembled WGS sequence"/>
</dbReference>
<reference evidence="1 2" key="1">
    <citation type="journal article" date="2018" name="PLoS Genet.">
        <title>Population sequencing reveals clonal diversity and ancestral inbreeding in the grapevine cultivar Chardonnay.</title>
        <authorList>
            <person name="Roach M.J."/>
            <person name="Johnson D.L."/>
            <person name="Bohlmann J."/>
            <person name="van Vuuren H.J."/>
            <person name="Jones S.J."/>
            <person name="Pretorius I.S."/>
            <person name="Schmidt S.A."/>
            <person name="Borneman A.R."/>
        </authorList>
    </citation>
    <scope>NUCLEOTIDE SEQUENCE [LARGE SCALE GENOMIC DNA]</scope>
    <source>
        <strain evidence="2">cv. Chardonnay</strain>
        <tissue evidence="1">Leaf</tissue>
    </source>
</reference>
<protein>
    <recommendedName>
        <fullName evidence="3">Retrotransposon Copia-like N-terminal domain-containing protein</fullName>
    </recommendedName>
</protein>
<dbReference type="EMBL" id="QGNW01000196">
    <property type="protein sequence ID" value="RVW86190.1"/>
    <property type="molecule type" value="Genomic_DNA"/>
</dbReference>
<evidence type="ECO:0000313" key="1">
    <source>
        <dbReference type="EMBL" id="RVW86190.1"/>
    </source>
</evidence>
<organism evidence="1 2">
    <name type="scientific">Vitis vinifera</name>
    <name type="common">Grape</name>
    <dbReference type="NCBI Taxonomy" id="29760"/>
    <lineage>
        <taxon>Eukaryota</taxon>
        <taxon>Viridiplantae</taxon>
        <taxon>Streptophyta</taxon>
        <taxon>Embryophyta</taxon>
        <taxon>Tracheophyta</taxon>
        <taxon>Spermatophyta</taxon>
        <taxon>Magnoliopsida</taxon>
        <taxon>eudicotyledons</taxon>
        <taxon>Gunneridae</taxon>
        <taxon>Pentapetalae</taxon>
        <taxon>rosids</taxon>
        <taxon>Vitales</taxon>
        <taxon>Vitaceae</taxon>
        <taxon>Viteae</taxon>
        <taxon>Vitis</taxon>
    </lineage>
</organism>
<proteinExistence type="predicted"/>
<gene>
    <name evidence="1" type="ORF">CK203_046061</name>
</gene>
<evidence type="ECO:0008006" key="3">
    <source>
        <dbReference type="Google" id="ProtNLM"/>
    </source>
</evidence>
<evidence type="ECO:0000313" key="2">
    <source>
        <dbReference type="Proteomes" id="UP000288805"/>
    </source>
</evidence>